<protein>
    <submittedName>
        <fullName evidence="1">Uncharacterized protein</fullName>
    </submittedName>
</protein>
<comment type="caution">
    <text evidence="1">The sequence shown here is derived from an EMBL/GenBank/DDBJ whole genome shotgun (WGS) entry which is preliminary data.</text>
</comment>
<dbReference type="AlphaFoldDB" id="A0AAV5U6M6"/>
<name>A0AAV5U6M6_9BILA</name>
<dbReference type="Proteomes" id="UP001432027">
    <property type="component" value="Unassembled WGS sequence"/>
</dbReference>
<accession>A0AAV5U6M6</accession>
<gene>
    <name evidence="1" type="ORF">PENTCL1PPCAC_24224</name>
</gene>
<proteinExistence type="predicted"/>
<keyword evidence="2" id="KW-1185">Reference proteome</keyword>
<dbReference type="EMBL" id="BTSX01000005">
    <property type="protein sequence ID" value="GMT02050.1"/>
    <property type="molecule type" value="Genomic_DNA"/>
</dbReference>
<evidence type="ECO:0000313" key="2">
    <source>
        <dbReference type="Proteomes" id="UP001432027"/>
    </source>
</evidence>
<organism evidence="1 2">
    <name type="scientific">Pristionchus entomophagus</name>
    <dbReference type="NCBI Taxonomy" id="358040"/>
    <lineage>
        <taxon>Eukaryota</taxon>
        <taxon>Metazoa</taxon>
        <taxon>Ecdysozoa</taxon>
        <taxon>Nematoda</taxon>
        <taxon>Chromadorea</taxon>
        <taxon>Rhabditida</taxon>
        <taxon>Rhabditina</taxon>
        <taxon>Diplogasteromorpha</taxon>
        <taxon>Diplogasteroidea</taxon>
        <taxon>Neodiplogasteridae</taxon>
        <taxon>Pristionchus</taxon>
    </lineage>
</organism>
<evidence type="ECO:0000313" key="1">
    <source>
        <dbReference type="EMBL" id="GMT02050.1"/>
    </source>
</evidence>
<sequence length="84" mass="9462">MKDAARNKAIRPCKRDVILIDDDESANDRPAVKSIKPDPSSEIVKLQEEVDKWKGKFERACREALKDQLRAEAAEARVGEVILS</sequence>
<reference evidence="1" key="1">
    <citation type="submission" date="2023-10" db="EMBL/GenBank/DDBJ databases">
        <title>Genome assembly of Pristionchus species.</title>
        <authorList>
            <person name="Yoshida K."/>
            <person name="Sommer R.J."/>
        </authorList>
    </citation>
    <scope>NUCLEOTIDE SEQUENCE</scope>
    <source>
        <strain evidence="1">RS0144</strain>
    </source>
</reference>